<keyword evidence="3" id="KW-1185">Reference proteome</keyword>
<reference evidence="2 3" key="1">
    <citation type="submission" date="2016-05" db="EMBL/GenBank/DDBJ databases">
        <title>Comparative analysis of secretome profiles of manganese(II)-oxidizing ascomycete fungi.</title>
        <authorList>
            <consortium name="DOE Joint Genome Institute"/>
            <person name="Zeiner C.A."/>
            <person name="Purvine S.O."/>
            <person name="Zink E.M."/>
            <person name="Wu S."/>
            <person name="Pasa-Tolic L."/>
            <person name="Chaput D.L."/>
            <person name="Haridas S."/>
            <person name="Grigoriev I.V."/>
            <person name="Santelli C.M."/>
            <person name="Hansel C.M."/>
        </authorList>
    </citation>
    <scope>NUCLEOTIDE SEQUENCE [LARGE SCALE GENOMIC DNA]</scope>
    <source>
        <strain evidence="2 3">SRC1lrK2f</strain>
    </source>
</reference>
<feature type="region of interest" description="Disordered" evidence="1">
    <location>
        <begin position="239"/>
        <end position="315"/>
    </location>
</feature>
<dbReference type="EMBL" id="KV441475">
    <property type="protein sequence ID" value="OAG22004.1"/>
    <property type="molecule type" value="Genomic_DNA"/>
</dbReference>
<proteinExistence type="predicted"/>
<dbReference type="RefSeq" id="XP_018387425.1">
    <property type="nucleotide sequence ID" value="XM_018533135.1"/>
</dbReference>
<dbReference type="OMA" id="YEDDWEA"/>
<dbReference type="AlphaFoldDB" id="A0A177DQ58"/>
<accession>A0A177DQ58</accession>
<evidence type="ECO:0000313" key="3">
    <source>
        <dbReference type="Proteomes" id="UP000077248"/>
    </source>
</evidence>
<evidence type="ECO:0000256" key="1">
    <source>
        <dbReference type="SAM" id="MobiDB-lite"/>
    </source>
</evidence>
<protein>
    <submittedName>
        <fullName evidence="2">Uncharacterized protein</fullName>
    </submittedName>
</protein>
<gene>
    <name evidence="2" type="ORF">CC77DRAFT_774344</name>
</gene>
<dbReference type="VEuPathDB" id="FungiDB:CC77DRAFT_774344"/>
<name>A0A177DQ58_ALTAL</name>
<organism evidence="2 3">
    <name type="scientific">Alternaria alternata</name>
    <name type="common">Alternaria rot fungus</name>
    <name type="synonym">Torula alternata</name>
    <dbReference type="NCBI Taxonomy" id="5599"/>
    <lineage>
        <taxon>Eukaryota</taxon>
        <taxon>Fungi</taxon>
        <taxon>Dikarya</taxon>
        <taxon>Ascomycota</taxon>
        <taxon>Pezizomycotina</taxon>
        <taxon>Dothideomycetes</taxon>
        <taxon>Pleosporomycetidae</taxon>
        <taxon>Pleosporales</taxon>
        <taxon>Pleosporineae</taxon>
        <taxon>Pleosporaceae</taxon>
        <taxon>Alternaria</taxon>
        <taxon>Alternaria sect. Alternaria</taxon>
        <taxon>Alternaria alternata complex</taxon>
    </lineage>
</organism>
<evidence type="ECO:0000313" key="2">
    <source>
        <dbReference type="EMBL" id="OAG22004.1"/>
    </source>
</evidence>
<dbReference type="KEGG" id="aalt:CC77DRAFT_774344"/>
<dbReference type="Proteomes" id="UP000077248">
    <property type="component" value="Unassembled WGS sequence"/>
</dbReference>
<sequence>MSILTLSSLPDPILHLICVYLAPDRPTINDDEHGQCPTLYRPIISLSLTAHSLNRISSRYIATNISLTDTCARWDLFLRTVTTNPIYASNVKYLRLKESSVEEDIGMSNENSAEEEIEKSPSKYQYEYIADMFRALTGLEAMYVHYGISAYAAHIVHCLTHKPLPLWDTIRVVRFDNTNAWDEECVVQLDLKRKEEGEEESTYRKYTTGTEQLNGNLEGLNMTKFLEIPNVTGVIATTRDFENDGDDQDDADWADEDEEGTDDDSDGWSERDYEDDSEDSDWDSEDESDYEDDWEAEYGFIVPKAEPVKDLPVPNTAVVVPGKSLLDF</sequence>
<feature type="compositionally biased region" description="Acidic residues" evidence="1">
    <location>
        <begin position="243"/>
        <end position="296"/>
    </location>
</feature>
<dbReference type="GeneID" id="29118729"/>